<name>A0A0A9GD24_ARUDO</name>
<accession>A0A0A9GD24</accession>
<protein>
    <submittedName>
        <fullName evidence="2">Uncharacterized protein</fullName>
    </submittedName>
</protein>
<reference evidence="2" key="1">
    <citation type="submission" date="2014-09" db="EMBL/GenBank/DDBJ databases">
        <authorList>
            <person name="Magalhaes I.L.F."/>
            <person name="Oliveira U."/>
            <person name="Santos F.R."/>
            <person name="Vidigal T.H.D.A."/>
            <person name="Brescovit A.D."/>
            <person name="Santos A.J."/>
        </authorList>
    </citation>
    <scope>NUCLEOTIDE SEQUENCE</scope>
    <source>
        <tissue evidence="2">Shoot tissue taken approximately 20 cm above the soil surface</tissue>
    </source>
</reference>
<dbReference type="AlphaFoldDB" id="A0A0A9GD24"/>
<evidence type="ECO:0000313" key="2">
    <source>
        <dbReference type="EMBL" id="JAE20451.1"/>
    </source>
</evidence>
<organism evidence="2">
    <name type="scientific">Arundo donax</name>
    <name type="common">Giant reed</name>
    <name type="synonym">Donax arundinaceus</name>
    <dbReference type="NCBI Taxonomy" id="35708"/>
    <lineage>
        <taxon>Eukaryota</taxon>
        <taxon>Viridiplantae</taxon>
        <taxon>Streptophyta</taxon>
        <taxon>Embryophyta</taxon>
        <taxon>Tracheophyta</taxon>
        <taxon>Spermatophyta</taxon>
        <taxon>Magnoliopsida</taxon>
        <taxon>Liliopsida</taxon>
        <taxon>Poales</taxon>
        <taxon>Poaceae</taxon>
        <taxon>PACMAD clade</taxon>
        <taxon>Arundinoideae</taxon>
        <taxon>Arundineae</taxon>
        <taxon>Arundo</taxon>
    </lineage>
</organism>
<dbReference type="EMBL" id="GBRH01177445">
    <property type="protein sequence ID" value="JAE20451.1"/>
    <property type="molecule type" value="Transcribed_RNA"/>
</dbReference>
<reference evidence="2" key="2">
    <citation type="journal article" date="2015" name="Data Brief">
        <title>Shoot transcriptome of the giant reed, Arundo donax.</title>
        <authorList>
            <person name="Barrero R.A."/>
            <person name="Guerrero F.D."/>
            <person name="Moolhuijzen P."/>
            <person name="Goolsby J.A."/>
            <person name="Tidwell J."/>
            <person name="Bellgard S.E."/>
            <person name="Bellgard M.I."/>
        </authorList>
    </citation>
    <scope>NUCLEOTIDE SEQUENCE</scope>
    <source>
        <tissue evidence="2">Shoot tissue taken approximately 20 cm above the soil surface</tissue>
    </source>
</reference>
<feature type="region of interest" description="Disordered" evidence="1">
    <location>
        <begin position="1"/>
        <end position="45"/>
    </location>
</feature>
<evidence type="ECO:0000256" key="1">
    <source>
        <dbReference type="SAM" id="MobiDB-lite"/>
    </source>
</evidence>
<sequence>MQPAGSGTSSSRELSTAAAGTAAAAEAAVLSPESMATADCWEGTN</sequence>
<feature type="compositionally biased region" description="Low complexity" evidence="1">
    <location>
        <begin position="16"/>
        <end position="28"/>
    </location>
</feature>
<proteinExistence type="predicted"/>
<feature type="compositionally biased region" description="Polar residues" evidence="1">
    <location>
        <begin position="1"/>
        <end position="14"/>
    </location>
</feature>